<dbReference type="InterPro" id="IPR005543">
    <property type="entry name" value="PASTA_dom"/>
</dbReference>
<feature type="region of interest" description="Disordered" evidence="15">
    <location>
        <begin position="575"/>
        <end position="596"/>
    </location>
</feature>
<evidence type="ECO:0000259" key="18">
    <source>
        <dbReference type="PROSITE" id="PS51178"/>
    </source>
</evidence>
<name>A0A3A9KBG3_9BACI</name>
<dbReference type="PANTHER" id="PTHR43289">
    <property type="entry name" value="MITOGEN-ACTIVATED PROTEIN KINASE KINASE KINASE 20-RELATED"/>
    <property type="match status" value="1"/>
</dbReference>
<dbReference type="SUPFAM" id="SSF56112">
    <property type="entry name" value="Protein kinase-like (PK-like)"/>
    <property type="match status" value="1"/>
</dbReference>
<keyword evidence="16" id="KW-1133">Transmembrane helix</keyword>
<dbReference type="PROSITE" id="PS00107">
    <property type="entry name" value="PROTEIN_KINASE_ATP"/>
    <property type="match status" value="1"/>
</dbReference>
<evidence type="ECO:0000313" key="19">
    <source>
        <dbReference type="EMBL" id="RKL68948.1"/>
    </source>
</evidence>
<evidence type="ECO:0000256" key="7">
    <source>
        <dbReference type="ARBA" id="ARBA00022840"/>
    </source>
</evidence>
<evidence type="ECO:0000256" key="1">
    <source>
        <dbReference type="ARBA" id="ARBA00012513"/>
    </source>
</evidence>
<keyword evidence="2 19" id="KW-0723">Serine/threonine-protein kinase</keyword>
<comment type="catalytic activity">
    <reaction evidence="9">
        <text>L-threonyl-[protein] + ATP = O-phospho-L-threonyl-[protein] + ADP + H(+)</text>
        <dbReference type="Rhea" id="RHEA:46608"/>
        <dbReference type="Rhea" id="RHEA-COMP:11060"/>
        <dbReference type="Rhea" id="RHEA-COMP:11605"/>
        <dbReference type="ChEBI" id="CHEBI:15378"/>
        <dbReference type="ChEBI" id="CHEBI:30013"/>
        <dbReference type="ChEBI" id="CHEBI:30616"/>
        <dbReference type="ChEBI" id="CHEBI:61977"/>
        <dbReference type="ChEBI" id="CHEBI:456216"/>
        <dbReference type="EC" id="2.7.11.1"/>
    </reaction>
</comment>
<evidence type="ECO:0000256" key="12">
    <source>
        <dbReference type="ARBA" id="ARBA00070041"/>
    </source>
</evidence>
<dbReference type="InterPro" id="IPR011009">
    <property type="entry name" value="Kinase-like_dom_sf"/>
</dbReference>
<feature type="domain" description="PASTA" evidence="18">
    <location>
        <begin position="438"/>
        <end position="506"/>
    </location>
</feature>
<dbReference type="FunFam" id="3.30.200.20:FF:000035">
    <property type="entry name" value="Serine/threonine protein kinase Stk1"/>
    <property type="match status" value="1"/>
</dbReference>
<comment type="subcellular location">
    <subcellularLocation>
        <location evidence="11">Spore membrane</location>
        <topology evidence="11">Single-pass type II membrane protein</topology>
    </subcellularLocation>
</comment>
<keyword evidence="16" id="KW-0472">Membrane</keyword>
<dbReference type="Proteomes" id="UP000281498">
    <property type="component" value="Unassembled WGS sequence"/>
</dbReference>
<feature type="transmembrane region" description="Helical" evidence="16">
    <location>
        <begin position="342"/>
        <end position="365"/>
    </location>
</feature>
<dbReference type="OrthoDB" id="9788659at2"/>
<evidence type="ECO:0000256" key="2">
    <source>
        <dbReference type="ARBA" id="ARBA00022527"/>
    </source>
</evidence>
<feature type="binding site" evidence="13">
    <location>
        <position position="39"/>
    </location>
    <ligand>
        <name>ATP</name>
        <dbReference type="ChEBI" id="CHEBI:30616"/>
    </ligand>
</feature>
<dbReference type="SMART" id="SM00220">
    <property type="entry name" value="S_TKc"/>
    <property type="match status" value="1"/>
</dbReference>
<dbReference type="SMART" id="SM00740">
    <property type="entry name" value="PASTA"/>
    <property type="match status" value="3"/>
</dbReference>
<keyword evidence="20" id="KW-1185">Reference proteome</keyword>
<dbReference type="Gene3D" id="3.30.10.20">
    <property type="match status" value="3"/>
</dbReference>
<dbReference type="InterPro" id="IPR008271">
    <property type="entry name" value="Ser/Thr_kinase_AS"/>
</dbReference>
<evidence type="ECO:0000256" key="5">
    <source>
        <dbReference type="ARBA" id="ARBA00022741"/>
    </source>
</evidence>
<keyword evidence="4" id="KW-0808">Transferase</keyword>
<keyword evidence="16" id="KW-0812">Transmembrane</keyword>
<keyword evidence="14" id="KW-0175">Coiled coil</keyword>
<organism evidence="19 20">
    <name type="scientific">Salipaludibacillus neizhouensis</name>
    <dbReference type="NCBI Taxonomy" id="885475"/>
    <lineage>
        <taxon>Bacteria</taxon>
        <taxon>Bacillati</taxon>
        <taxon>Bacillota</taxon>
        <taxon>Bacilli</taxon>
        <taxon>Bacillales</taxon>
        <taxon>Bacillaceae</taxon>
    </lineage>
</organism>
<keyword evidence="3" id="KW-0309">Germination</keyword>
<dbReference type="GO" id="GO:0009847">
    <property type="term" value="P:spore germination"/>
    <property type="evidence" value="ECO:0007669"/>
    <property type="project" value="UniProtKB-ARBA"/>
</dbReference>
<dbReference type="Gene3D" id="2.60.40.2560">
    <property type="match status" value="1"/>
</dbReference>
<dbReference type="InterPro" id="IPR017441">
    <property type="entry name" value="Protein_kinase_ATP_BS"/>
</dbReference>
<dbReference type="PROSITE" id="PS50011">
    <property type="entry name" value="PROTEIN_KINASE_DOM"/>
    <property type="match status" value="1"/>
</dbReference>
<evidence type="ECO:0000256" key="11">
    <source>
        <dbReference type="ARBA" id="ARBA00060432"/>
    </source>
</evidence>
<dbReference type="InterPro" id="IPR000719">
    <property type="entry name" value="Prot_kinase_dom"/>
</dbReference>
<evidence type="ECO:0000259" key="17">
    <source>
        <dbReference type="PROSITE" id="PS50011"/>
    </source>
</evidence>
<keyword evidence="7 13" id="KW-0067">ATP-binding</keyword>
<evidence type="ECO:0000256" key="15">
    <source>
        <dbReference type="SAM" id="MobiDB-lite"/>
    </source>
</evidence>
<comment type="caution">
    <text evidence="19">The sequence shown here is derived from an EMBL/GenBank/DDBJ whole genome shotgun (WGS) entry which is preliminary data.</text>
</comment>
<dbReference type="Gene3D" id="3.30.200.20">
    <property type="entry name" value="Phosphorylase Kinase, domain 1"/>
    <property type="match status" value="1"/>
</dbReference>
<evidence type="ECO:0000256" key="13">
    <source>
        <dbReference type="PROSITE-ProRule" id="PRU10141"/>
    </source>
</evidence>
<proteinExistence type="predicted"/>
<dbReference type="GO" id="GO:0004674">
    <property type="term" value="F:protein serine/threonine kinase activity"/>
    <property type="evidence" value="ECO:0007669"/>
    <property type="project" value="UniProtKB-KW"/>
</dbReference>
<evidence type="ECO:0000256" key="4">
    <source>
        <dbReference type="ARBA" id="ARBA00022679"/>
    </source>
</evidence>
<dbReference type="PROSITE" id="PS00108">
    <property type="entry name" value="PROTEIN_KINASE_ST"/>
    <property type="match status" value="1"/>
</dbReference>
<dbReference type="GO" id="GO:0007165">
    <property type="term" value="P:signal transduction"/>
    <property type="evidence" value="ECO:0007669"/>
    <property type="project" value="UniProtKB-ARBA"/>
</dbReference>
<keyword evidence="5 13" id="KW-0547">Nucleotide-binding</keyword>
<evidence type="ECO:0000256" key="6">
    <source>
        <dbReference type="ARBA" id="ARBA00022777"/>
    </source>
</evidence>
<dbReference type="Pfam" id="PF03793">
    <property type="entry name" value="PASTA"/>
    <property type="match status" value="3"/>
</dbReference>
<comment type="catalytic activity">
    <reaction evidence="10">
        <text>L-seryl-[protein] + ATP = O-phospho-L-seryl-[protein] + ADP + H(+)</text>
        <dbReference type="Rhea" id="RHEA:17989"/>
        <dbReference type="Rhea" id="RHEA-COMP:9863"/>
        <dbReference type="Rhea" id="RHEA-COMP:11604"/>
        <dbReference type="ChEBI" id="CHEBI:15378"/>
        <dbReference type="ChEBI" id="CHEBI:29999"/>
        <dbReference type="ChEBI" id="CHEBI:30616"/>
        <dbReference type="ChEBI" id="CHEBI:83421"/>
        <dbReference type="ChEBI" id="CHEBI:456216"/>
        <dbReference type="EC" id="2.7.11.1"/>
    </reaction>
</comment>
<gene>
    <name evidence="19" type="ORF">CR203_02605</name>
</gene>
<keyword evidence="8" id="KW-0735">Signal-anchor</keyword>
<feature type="domain" description="PASTA" evidence="18">
    <location>
        <begin position="370"/>
        <end position="437"/>
    </location>
</feature>
<evidence type="ECO:0000256" key="3">
    <source>
        <dbReference type="ARBA" id="ARBA00022544"/>
    </source>
</evidence>
<accession>A0A3A9KBG3</accession>
<dbReference type="FunFam" id="1.10.510.10:FF:000021">
    <property type="entry name" value="Serine/threonine protein kinase"/>
    <property type="match status" value="1"/>
</dbReference>
<feature type="coiled-coil region" evidence="14">
    <location>
        <begin position="385"/>
        <end position="412"/>
    </location>
</feature>
<evidence type="ECO:0000256" key="16">
    <source>
        <dbReference type="SAM" id="Phobius"/>
    </source>
</evidence>
<evidence type="ECO:0000256" key="9">
    <source>
        <dbReference type="ARBA" id="ARBA00047899"/>
    </source>
</evidence>
<evidence type="ECO:0000256" key="8">
    <source>
        <dbReference type="ARBA" id="ARBA00022968"/>
    </source>
</evidence>
<keyword evidence="6 19" id="KW-0418">Kinase</keyword>
<feature type="compositionally biased region" description="Acidic residues" evidence="15">
    <location>
        <begin position="579"/>
        <end position="596"/>
    </location>
</feature>
<sequence>MKDKRINDRYQIIRSVGGGGMADVYLAKDLILDREVAVKMLKSQFSNDEEFIRRFRREAQSATSLSHPNVVTIYDVGEEENLYYIVMEYVDGMTLKSYIQQSGGLSVAETVRILGQITSAVGHAHDNHIIHRDLKPHNILMGPDGIAKVTDFGIARAISEATITHTNSVLGSVHYLSPEQAKGGQVTLKSDLYSVGIITFEMLTGEVPFQGDTAVSVAIKQLQEPLPDIKEKVPGLPQSMANFITKATAKDPDERYYSAHEMETDLSTLLNPDRRNETPKYISSQDDEMTKAVPVVGKNESGSDFQNTMVVPNSSKVNSEQTKVGKENDAVSKSKKPKGARFWFKLSLLAILFLIGIFIVSFYLIPSLLHVNDVEIPEGIVGMEYEEAAETLAELNLEVEQEMRHDDEMEADHVISLNPGEGESVKEGTLITVYVSEGMEPIEMRDITGETRESAETLLEEYEFESVEVQYEETSQYDDDTVINQSPGAREMVIPSETVVTLTVSERPTYIMSNLFGMTQEEVIETTADNPLLSMSFEEEYHPTMEEGSVVSQDPARGTEIRERTTVNVVISRGPEPVEVPEPEPQEELEEPEEELEPITATVPFVVEVSETEEANGDPRVYRIRISVTDMENRTPNQLIDEEITETTTFDLPMTVAPEDSGFLILQVDDEEFEDSPYEYTYEELQQFE</sequence>
<dbReference type="AlphaFoldDB" id="A0A3A9KBG3"/>
<protein>
    <recommendedName>
        <fullName evidence="12">Serine/threonine-protein kinase PrkC</fullName>
        <ecNumber evidence="1">2.7.11.1</ecNumber>
    </recommendedName>
</protein>
<dbReference type="Pfam" id="PF00069">
    <property type="entry name" value="Pkinase"/>
    <property type="match status" value="1"/>
</dbReference>
<dbReference type="GO" id="GO:0005524">
    <property type="term" value="F:ATP binding"/>
    <property type="evidence" value="ECO:0007669"/>
    <property type="project" value="UniProtKB-UniRule"/>
</dbReference>
<dbReference type="RefSeq" id="WP_110936413.1">
    <property type="nucleotide sequence ID" value="NZ_KZ614146.1"/>
</dbReference>
<dbReference type="NCBIfam" id="NF033483">
    <property type="entry name" value="PknB_PASTA_kin"/>
    <property type="match status" value="1"/>
</dbReference>
<dbReference type="CDD" id="cd06577">
    <property type="entry name" value="PASTA_pknB"/>
    <property type="match status" value="3"/>
</dbReference>
<dbReference type="CDD" id="cd14014">
    <property type="entry name" value="STKc_PknB_like"/>
    <property type="match status" value="1"/>
</dbReference>
<evidence type="ECO:0000313" key="20">
    <source>
        <dbReference type="Proteomes" id="UP000281498"/>
    </source>
</evidence>
<evidence type="ECO:0000256" key="14">
    <source>
        <dbReference type="SAM" id="Coils"/>
    </source>
</evidence>
<dbReference type="PROSITE" id="PS51178">
    <property type="entry name" value="PASTA"/>
    <property type="match status" value="3"/>
</dbReference>
<dbReference type="EMBL" id="PDOE01000001">
    <property type="protein sequence ID" value="RKL68948.1"/>
    <property type="molecule type" value="Genomic_DNA"/>
</dbReference>
<feature type="domain" description="PASTA" evidence="18">
    <location>
        <begin position="507"/>
        <end position="573"/>
    </location>
</feature>
<reference evidence="19 20" key="1">
    <citation type="submission" date="2017-10" db="EMBL/GenBank/DDBJ databases">
        <title>Bacillus sp. nov., a halophilic bacterium isolated from a Keqin Lake.</title>
        <authorList>
            <person name="Wang H."/>
        </authorList>
    </citation>
    <scope>NUCLEOTIDE SEQUENCE [LARGE SCALE GENOMIC DNA]</scope>
    <source>
        <strain evidence="19 20">KCTC 13187</strain>
    </source>
</reference>
<evidence type="ECO:0000256" key="10">
    <source>
        <dbReference type="ARBA" id="ARBA00048679"/>
    </source>
</evidence>
<feature type="domain" description="Protein kinase" evidence="17">
    <location>
        <begin position="10"/>
        <end position="270"/>
    </location>
</feature>
<dbReference type="GO" id="GO:0071224">
    <property type="term" value="P:cellular response to peptidoglycan"/>
    <property type="evidence" value="ECO:0007669"/>
    <property type="project" value="UniProtKB-ARBA"/>
</dbReference>
<dbReference type="Gene3D" id="1.10.510.10">
    <property type="entry name" value="Transferase(Phosphotransferase) domain 1"/>
    <property type="match status" value="1"/>
</dbReference>
<dbReference type="PANTHER" id="PTHR43289:SF34">
    <property type="entry name" value="SERINE_THREONINE-PROTEIN KINASE YBDM-RELATED"/>
    <property type="match status" value="1"/>
</dbReference>
<dbReference type="EC" id="2.7.11.1" evidence="1"/>